<reference evidence="2" key="1">
    <citation type="submission" date="2023-10" db="EMBL/GenBank/DDBJ databases">
        <authorList>
            <person name="Noh H."/>
        </authorList>
    </citation>
    <scope>NUCLEOTIDE SEQUENCE</scope>
    <source>
        <strain evidence="2">DUCC4014</strain>
    </source>
</reference>
<dbReference type="RefSeq" id="XP_062630851.1">
    <property type="nucleotide sequence ID" value="XM_062774867.1"/>
</dbReference>
<feature type="domain" description="Glycosyltransferase family 18 catalytic" evidence="1">
    <location>
        <begin position="356"/>
        <end position="497"/>
    </location>
</feature>
<name>A0AAF1BNW8_9TREE</name>
<evidence type="ECO:0000313" key="2">
    <source>
        <dbReference type="EMBL" id="WOO84825.1"/>
    </source>
</evidence>
<accession>A0AAF1BNW8</accession>
<dbReference type="GO" id="GO:0030144">
    <property type="term" value="F:alpha-1,6-mannosylglycoprotein 6-beta-N-acetylglucosaminyltransferase activity"/>
    <property type="evidence" value="ECO:0007669"/>
    <property type="project" value="InterPro"/>
</dbReference>
<keyword evidence="3" id="KW-1185">Reference proteome</keyword>
<dbReference type="InterPro" id="IPR026116">
    <property type="entry name" value="GT18_cat"/>
</dbReference>
<proteinExistence type="predicted"/>
<evidence type="ECO:0000313" key="3">
    <source>
        <dbReference type="Proteomes" id="UP000827549"/>
    </source>
</evidence>
<protein>
    <submittedName>
        <fullName evidence="2">Alpha-1,6-mannosylglycoprotein 6-beta-N-acetylglucosaminyltransferase A</fullName>
    </submittedName>
</protein>
<sequence length="543" mass="60224">MSAPPLFRALGRRTLALVFVWVFGLVLLVPLFGVTNPVAGWAVPTGWASDACAGWDPHAAPELDPPQCLRARQFRQLQAFRAAEGTEWQLGNGDMRARSALDRLERCVLGLIACPERPLVLGDMWYIFVKGHSESGEAVWLGDVVCAGSRLAGTRADTPQQDAVEENGYVFLALMPDLRRAYKNWAPTRLLSELIYQYWTDADQSFNCLSDPRCVRAEDYTPATNASYRHDLGAVPPSQLGQLPSWRVIGVSFWGSRPFSFDGAGQNAQYLWGKAEGEEWAWHTLGAKWQIVPYDYPGHSYLPLSIEQRCLQAPVVPYTERKDAVLILAKESPYFYHKDYLTSAWPRIVADLNDAGVEVWSTAKIVNDKPIPAGIKQLGQLSAAEYARTVGSVKAMLGVGLPEISPSPFVAMCKATPVVMPYWDTPSESAWAPFASRYAQHGIVRALGEPYAYSYDIRNTTELVARVIDAVGTEIQPFVPQDMTMAAVRERTRAFLRTDWEGLYDDIVANNGGRPPAHDDTMMERCFASGKCRPELLAQGAVE</sequence>
<dbReference type="GeneID" id="87811498"/>
<dbReference type="Proteomes" id="UP000827549">
    <property type="component" value="Chromosome 6"/>
</dbReference>
<organism evidence="2 3">
    <name type="scientific">Vanrija pseudolonga</name>
    <dbReference type="NCBI Taxonomy" id="143232"/>
    <lineage>
        <taxon>Eukaryota</taxon>
        <taxon>Fungi</taxon>
        <taxon>Dikarya</taxon>
        <taxon>Basidiomycota</taxon>
        <taxon>Agaricomycotina</taxon>
        <taxon>Tremellomycetes</taxon>
        <taxon>Trichosporonales</taxon>
        <taxon>Trichosporonaceae</taxon>
        <taxon>Vanrija</taxon>
    </lineage>
</organism>
<dbReference type="AlphaFoldDB" id="A0AAF1BNW8"/>
<dbReference type="EMBL" id="CP086719">
    <property type="protein sequence ID" value="WOO84825.1"/>
    <property type="molecule type" value="Genomic_DNA"/>
</dbReference>
<gene>
    <name evidence="2" type="primary">MGAT5_0</name>
    <name evidence="2" type="ORF">LOC62_06G008332</name>
</gene>
<dbReference type="Pfam" id="PF15024">
    <property type="entry name" value="Glyco_transf_18"/>
    <property type="match status" value="1"/>
</dbReference>
<evidence type="ECO:0000259" key="1">
    <source>
        <dbReference type="Pfam" id="PF15024"/>
    </source>
</evidence>